<dbReference type="OrthoDB" id="1869398at2759"/>
<dbReference type="AlphaFoldDB" id="A0A2P5BZ72"/>
<comment type="caution">
    <text evidence="8">The sequence shown here is derived from an EMBL/GenBank/DDBJ whole genome shotgun (WGS) entry which is preliminary data.</text>
</comment>
<proteinExistence type="predicted"/>
<gene>
    <name evidence="8" type="ORF">PanWU01x14_197750</name>
</gene>
<sequence length="504" mass="57408">MPSGPREDSNKPTFSSRNPHFFKIILEDTLRENKLRVPKDFVKKCGKTLSNSVSVKLPCGSEWKMKLTEYDNKVWLDNGWPEFVEHYSIGRGYLLTFRYEGNSQFHVVVFDITTVEIDYPSGPIHFDESNIDGKLREPKREVISDDFVDIVDDCSPCRKTRVKSSLPCSPPSKRMKTGPTGRTQSNLSRPGAKCSHRDGTFVQNRMGRGNSENSEPDMKGMGNFIELLWKHDLVATSYVDKSRQKTSKILGRMKPFKGNEKYAALLKASGFKSRRPFFKILMQPSYVHGSRLTISPTFAERYIKRKSRNVILKVLDGRTWSVRYTLGVYDKIKTARFWSGWKEFVRNNNIEVGDVCVFVLLGGIKIEFEVIIFRVNGNSKNPMSQAHKGGAILKKPEQSLTNESKSGATVSDETGMPLSHKNLPSKQVNGCISTPWKTGKRHSSNFIEKARTSKRAPFESEIPFFKIVIKSSYSYTGDVYHLVSFSAKRFVTFNPNCEHILLFE</sequence>
<dbReference type="Gene3D" id="2.40.330.10">
    <property type="entry name" value="DNA-binding pseudobarrel domain"/>
    <property type="match status" value="2"/>
</dbReference>
<keyword evidence="2" id="KW-0805">Transcription regulation</keyword>
<dbReference type="GO" id="GO:0003677">
    <property type="term" value="F:DNA binding"/>
    <property type="evidence" value="ECO:0007669"/>
    <property type="project" value="UniProtKB-KW"/>
</dbReference>
<evidence type="ECO:0000256" key="5">
    <source>
        <dbReference type="ARBA" id="ARBA00023242"/>
    </source>
</evidence>
<feature type="region of interest" description="Disordered" evidence="6">
    <location>
        <begin position="162"/>
        <end position="217"/>
    </location>
</feature>
<feature type="domain" description="TF-B3" evidence="7">
    <location>
        <begin position="277"/>
        <end position="376"/>
    </location>
</feature>
<keyword evidence="3" id="KW-0238">DNA-binding</keyword>
<dbReference type="SMART" id="SM01019">
    <property type="entry name" value="B3"/>
    <property type="match status" value="2"/>
</dbReference>
<evidence type="ECO:0000259" key="7">
    <source>
        <dbReference type="PROSITE" id="PS50863"/>
    </source>
</evidence>
<dbReference type="SUPFAM" id="SSF101936">
    <property type="entry name" value="DNA-binding pseudobarrel domain"/>
    <property type="match status" value="2"/>
</dbReference>
<evidence type="ECO:0000256" key="6">
    <source>
        <dbReference type="SAM" id="MobiDB-lite"/>
    </source>
</evidence>
<feature type="compositionally biased region" description="Polar residues" evidence="6">
    <location>
        <begin position="398"/>
        <end position="412"/>
    </location>
</feature>
<comment type="subcellular location">
    <subcellularLocation>
        <location evidence="1">Nucleus</location>
    </subcellularLocation>
</comment>
<dbReference type="PROSITE" id="PS50863">
    <property type="entry name" value="B3"/>
    <property type="match status" value="2"/>
</dbReference>
<dbReference type="PANTHER" id="PTHR31920:SF108">
    <property type="entry name" value="B3 DOMAIN-CONTAINING TRANSCRIPTION FACTOR VRN1-LIKE"/>
    <property type="match status" value="1"/>
</dbReference>
<evidence type="ECO:0000313" key="9">
    <source>
        <dbReference type="Proteomes" id="UP000237105"/>
    </source>
</evidence>
<evidence type="ECO:0000256" key="2">
    <source>
        <dbReference type="ARBA" id="ARBA00023015"/>
    </source>
</evidence>
<dbReference type="InterPro" id="IPR050655">
    <property type="entry name" value="Plant_B3_domain"/>
</dbReference>
<dbReference type="Pfam" id="PF02362">
    <property type="entry name" value="B3"/>
    <property type="match status" value="2"/>
</dbReference>
<dbReference type="STRING" id="3476.A0A2P5BZ72"/>
<evidence type="ECO:0000256" key="4">
    <source>
        <dbReference type="ARBA" id="ARBA00023163"/>
    </source>
</evidence>
<evidence type="ECO:0000256" key="1">
    <source>
        <dbReference type="ARBA" id="ARBA00004123"/>
    </source>
</evidence>
<evidence type="ECO:0000313" key="8">
    <source>
        <dbReference type="EMBL" id="PON54045.1"/>
    </source>
</evidence>
<dbReference type="Proteomes" id="UP000237105">
    <property type="component" value="Unassembled WGS sequence"/>
</dbReference>
<feature type="domain" description="TF-B3" evidence="7">
    <location>
        <begin position="20"/>
        <end position="113"/>
    </location>
</feature>
<protein>
    <submittedName>
        <fullName evidence="8">B3 DNA binding domain containing protein</fullName>
    </submittedName>
</protein>
<name>A0A2P5BZ72_PARAD</name>
<keyword evidence="5" id="KW-0539">Nucleus</keyword>
<organism evidence="8 9">
    <name type="scientific">Parasponia andersonii</name>
    <name type="common">Sponia andersonii</name>
    <dbReference type="NCBI Taxonomy" id="3476"/>
    <lineage>
        <taxon>Eukaryota</taxon>
        <taxon>Viridiplantae</taxon>
        <taxon>Streptophyta</taxon>
        <taxon>Embryophyta</taxon>
        <taxon>Tracheophyta</taxon>
        <taxon>Spermatophyta</taxon>
        <taxon>Magnoliopsida</taxon>
        <taxon>eudicotyledons</taxon>
        <taxon>Gunneridae</taxon>
        <taxon>Pentapetalae</taxon>
        <taxon>rosids</taxon>
        <taxon>fabids</taxon>
        <taxon>Rosales</taxon>
        <taxon>Cannabaceae</taxon>
        <taxon>Parasponia</taxon>
    </lineage>
</organism>
<dbReference type="InterPro" id="IPR015300">
    <property type="entry name" value="DNA-bd_pseudobarrel_sf"/>
</dbReference>
<accession>A0A2P5BZ72</accession>
<feature type="region of interest" description="Disordered" evidence="6">
    <location>
        <begin position="396"/>
        <end position="416"/>
    </location>
</feature>
<dbReference type="PANTHER" id="PTHR31920">
    <property type="entry name" value="B3 DOMAIN-CONTAINING"/>
    <property type="match status" value="1"/>
</dbReference>
<keyword evidence="9" id="KW-1185">Reference proteome</keyword>
<dbReference type="EMBL" id="JXTB01000199">
    <property type="protein sequence ID" value="PON54045.1"/>
    <property type="molecule type" value="Genomic_DNA"/>
</dbReference>
<keyword evidence="4" id="KW-0804">Transcription</keyword>
<dbReference type="InterPro" id="IPR003340">
    <property type="entry name" value="B3_DNA-bd"/>
</dbReference>
<dbReference type="GO" id="GO:0005634">
    <property type="term" value="C:nucleus"/>
    <property type="evidence" value="ECO:0007669"/>
    <property type="project" value="UniProtKB-SubCell"/>
</dbReference>
<reference evidence="9" key="1">
    <citation type="submission" date="2016-06" db="EMBL/GenBank/DDBJ databases">
        <title>Parallel loss of symbiosis genes in relatives of nitrogen-fixing non-legume Parasponia.</title>
        <authorList>
            <person name="Van Velzen R."/>
            <person name="Holmer R."/>
            <person name="Bu F."/>
            <person name="Rutten L."/>
            <person name="Van Zeijl A."/>
            <person name="Liu W."/>
            <person name="Santuari L."/>
            <person name="Cao Q."/>
            <person name="Sharma T."/>
            <person name="Shen D."/>
            <person name="Roswanjaya Y."/>
            <person name="Wardhani T."/>
            <person name="Kalhor M.S."/>
            <person name="Jansen J."/>
            <person name="Van den Hoogen J."/>
            <person name="Gungor B."/>
            <person name="Hartog M."/>
            <person name="Hontelez J."/>
            <person name="Verver J."/>
            <person name="Yang W.-C."/>
            <person name="Schijlen E."/>
            <person name="Repin R."/>
            <person name="Schilthuizen M."/>
            <person name="Schranz E."/>
            <person name="Heidstra R."/>
            <person name="Miyata K."/>
            <person name="Fedorova E."/>
            <person name="Kohlen W."/>
            <person name="Bisseling T."/>
            <person name="Smit S."/>
            <person name="Geurts R."/>
        </authorList>
    </citation>
    <scope>NUCLEOTIDE SEQUENCE [LARGE SCALE GENOMIC DNA]</scope>
    <source>
        <strain evidence="9">cv. WU1-14</strain>
    </source>
</reference>
<dbReference type="CDD" id="cd10017">
    <property type="entry name" value="B3_DNA"/>
    <property type="match status" value="2"/>
</dbReference>
<evidence type="ECO:0000256" key="3">
    <source>
        <dbReference type="ARBA" id="ARBA00023125"/>
    </source>
</evidence>